<evidence type="ECO:0000313" key="3">
    <source>
        <dbReference type="EMBL" id="AKV77286.1"/>
    </source>
</evidence>
<gene>
    <name evidence="1" type="ORF">HA72_2117</name>
    <name evidence="2" type="ORF">MsedA_2166</name>
    <name evidence="3" type="ORF">MsedB_2168</name>
    <name evidence="4" type="ORF">MsedC_2166</name>
    <name evidence="5" type="ORF">MsedD_2167</name>
    <name evidence="6" type="ORF">MsedE_2168</name>
</gene>
<dbReference type="Proteomes" id="UP000061362">
    <property type="component" value="Chromosome"/>
</dbReference>
<reference evidence="1 7" key="1">
    <citation type="journal article" date="2014" name="J. Bacteriol.">
        <title>Role of an Archaeal PitA Transporter in the Copper and Arsenic Resistance of Metallosphaera sedula, an Extreme Thermoacidophile.</title>
        <authorList>
            <person name="McCarthy S."/>
            <person name="Ai C."/>
            <person name="Wheaton G."/>
            <person name="Tevatia R."/>
            <person name="Eckrich V."/>
            <person name="Kelly R."/>
            <person name="Blum P."/>
        </authorList>
    </citation>
    <scope>NUCLEOTIDE SEQUENCE [LARGE SCALE GENOMIC DNA]</scope>
    <source>
        <strain evidence="1 7">CuR1</strain>
    </source>
</reference>
<reference evidence="6 8" key="3">
    <citation type="submission" date="2015-07" db="EMBL/GenBank/DDBJ databases">
        <title>Physiological, transcriptional responses and genome re-sequencing of acid resistant extremely thermoacidophilic Metallosphaera sedula SARC-M1.</title>
        <authorList>
            <person name="Ai C."/>
            <person name="McCarthy S."/>
            <person name="Eckrich V."/>
            <person name="Rudrappa D."/>
            <person name="Qiu G."/>
            <person name="Blum P."/>
        </authorList>
    </citation>
    <scope>NUCLEOTIDE SEQUENCE [LARGE SCALE GENOMIC DNA]</scope>
    <source>
        <strain evidence="6 8">SARC-M1</strain>
    </source>
</reference>
<dbReference type="EMBL" id="CP012172">
    <property type="protein sequence ID" value="AKV75047.1"/>
    <property type="molecule type" value="Genomic_DNA"/>
</dbReference>
<dbReference type="Proteomes" id="UP000062398">
    <property type="component" value="Chromosome"/>
</dbReference>
<proteinExistence type="predicted"/>
<dbReference type="EMBL" id="CP008822">
    <property type="protein sequence ID" value="AIM28239.1"/>
    <property type="molecule type" value="Genomic_DNA"/>
</dbReference>
<dbReference type="EMBL" id="CP012176">
    <property type="protein sequence ID" value="AKV84014.1"/>
    <property type="molecule type" value="Genomic_DNA"/>
</dbReference>
<evidence type="ECO:0000313" key="5">
    <source>
        <dbReference type="EMBL" id="AKV81781.1"/>
    </source>
</evidence>
<dbReference type="AlphaFoldDB" id="A0A088E708"/>
<evidence type="ECO:0000313" key="7">
    <source>
        <dbReference type="Proteomes" id="UP000029084"/>
    </source>
</evidence>
<dbReference type="EMBL" id="CP012173">
    <property type="protein sequence ID" value="AKV77286.1"/>
    <property type="molecule type" value="Genomic_DNA"/>
</dbReference>
<evidence type="ECO:0000313" key="10">
    <source>
        <dbReference type="Proteomes" id="UP000062398"/>
    </source>
</evidence>
<dbReference type="EMBL" id="CP012174">
    <property type="protein sequence ID" value="AKV79536.1"/>
    <property type="molecule type" value="Genomic_DNA"/>
</dbReference>
<reference evidence="9 10" key="2">
    <citation type="journal article" date="2015" name="Genome Announc.">
        <title>Complete Genome Sequences of Evolved Arsenate-Resistant Metallosphaera sedula Strains.</title>
        <authorList>
            <person name="Ai C."/>
            <person name="McCarthy S."/>
            <person name="Schackwitz W."/>
            <person name="Martin J."/>
            <person name="Lipzen A."/>
            <person name="Blum P."/>
        </authorList>
    </citation>
    <scope>NUCLEOTIDE SEQUENCE [LARGE SCALE GENOMIC DNA]</scope>
    <source>
        <strain evidence="4 10">ARS120-1</strain>
        <strain evidence="5 9">ARS120-2</strain>
        <strain evidence="2 12">ARS50-1</strain>
        <strain evidence="3 11">ARS50-2</strain>
    </source>
</reference>
<dbReference type="GeneID" id="91756654"/>
<organism evidence="1 7">
    <name type="scientific">Metallosphaera sedula</name>
    <dbReference type="NCBI Taxonomy" id="43687"/>
    <lineage>
        <taxon>Archaea</taxon>
        <taxon>Thermoproteota</taxon>
        <taxon>Thermoprotei</taxon>
        <taxon>Sulfolobales</taxon>
        <taxon>Sulfolobaceae</taxon>
        <taxon>Metallosphaera</taxon>
    </lineage>
</organism>
<dbReference type="Proteomes" id="UP000062475">
    <property type="component" value="Chromosome"/>
</dbReference>
<evidence type="ECO:0000313" key="1">
    <source>
        <dbReference type="EMBL" id="AIM28239.1"/>
    </source>
</evidence>
<dbReference type="PATRIC" id="fig|43687.5.peg.2274"/>
<dbReference type="OMA" id="CITCPLY"/>
<dbReference type="RefSeq" id="WP_012022043.1">
    <property type="nucleotide sequence ID" value="NZ_AP019770.1"/>
</dbReference>
<dbReference type="OrthoDB" id="42906at2157"/>
<name>A0A088E708_9CREN</name>
<sequence>MSVEDNLKPSIMLISPTDIELDIKKLEEQLKLHQDQESDNVQKIKEDMQRLWDFVSWLRVAQVQGVWKSKTCRHSINGRCNAWNVSEPERIGLSSEYVEAGSDNIKHVVVERYPHFCITCPLYEAKRS</sequence>
<dbReference type="Proteomes" id="UP000029084">
    <property type="component" value="Chromosome"/>
</dbReference>
<dbReference type="Proteomes" id="UP000068832">
    <property type="component" value="Chromosome"/>
</dbReference>
<accession>A0A088E708</accession>
<dbReference type="Proteomes" id="UP000056255">
    <property type="component" value="Chromosome"/>
</dbReference>
<evidence type="ECO:0000313" key="4">
    <source>
        <dbReference type="EMBL" id="AKV79536.1"/>
    </source>
</evidence>
<evidence type="ECO:0000313" key="9">
    <source>
        <dbReference type="Proteomes" id="UP000061362"/>
    </source>
</evidence>
<evidence type="ECO:0000313" key="11">
    <source>
        <dbReference type="Proteomes" id="UP000062475"/>
    </source>
</evidence>
<evidence type="ECO:0000313" key="12">
    <source>
        <dbReference type="Proteomes" id="UP000068832"/>
    </source>
</evidence>
<evidence type="ECO:0000313" key="2">
    <source>
        <dbReference type="EMBL" id="AKV75047.1"/>
    </source>
</evidence>
<dbReference type="EMBL" id="CP012175">
    <property type="protein sequence ID" value="AKV81781.1"/>
    <property type="molecule type" value="Genomic_DNA"/>
</dbReference>
<evidence type="ECO:0000313" key="8">
    <source>
        <dbReference type="Proteomes" id="UP000056255"/>
    </source>
</evidence>
<evidence type="ECO:0000313" key="6">
    <source>
        <dbReference type="EMBL" id="AKV84014.1"/>
    </source>
</evidence>
<protein>
    <submittedName>
        <fullName evidence="1">Uncharacterized protein</fullName>
    </submittedName>
</protein>